<evidence type="ECO:0000313" key="2">
    <source>
        <dbReference type="Proteomes" id="UP001156601"/>
    </source>
</evidence>
<dbReference type="EMBL" id="BSOT01000019">
    <property type="protein sequence ID" value="GLR73025.1"/>
    <property type="molecule type" value="Genomic_DNA"/>
</dbReference>
<sequence>MLEVLITLFILSVGLLGVASMQFIGSFSNKEALVRTQAVLVAQQMTERLRASVVPSVVTDGFVADNAYFNPINYNFNNLSCGSDQSDFDCFCNEIPAAIPNCLDGECSAAQFAVFDAYKMSCAAEVASPEAELSVACTDKEPADADTCTAGSIHKIMVKWPAPSWQGLDRTANGNCNAAGSQEFDCVVIEVTL</sequence>
<gene>
    <name evidence="1" type="ORF">GCM10007852_39330</name>
</gene>
<accession>A0AA37WMN7</accession>
<comment type="caution">
    <text evidence="1">The sequence shown here is derived from an EMBL/GenBank/DDBJ whole genome shotgun (WGS) entry which is preliminary data.</text>
</comment>
<proteinExistence type="predicted"/>
<evidence type="ECO:0000313" key="1">
    <source>
        <dbReference type="EMBL" id="GLR73025.1"/>
    </source>
</evidence>
<name>A0AA37WMN7_9ALTE</name>
<keyword evidence="2" id="KW-1185">Reference proteome</keyword>
<dbReference type="Proteomes" id="UP001156601">
    <property type="component" value="Unassembled WGS sequence"/>
</dbReference>
<dbReference type="AlphaFoldDB" id="A0AA37WMN7"/>
<evidence type="ECO:0008006" key="3">
    <source>
        <dbReference type="Google" id="ProtNLM"/>
    </source>
</evidence>
<organism evidence="1 2">
    <name type="scientific">Agaribacter marinus</name>
    <dbReference type="NCBI Taxonomy" id="1431249"/>
    <lineage>
        <taxon>Bacteria</taxon>
        <taxon>Pseudomonadati</taxon>
        <taxon>Pseudomonadota</taxon>
        <taxon>Gammaproteobacteria</taxon>
        <taxon>Alteromonadales</taxon>
        <taxon>Alteromonadaceae</taxon>
        <taxon>Agaribacter</taxon>
    </lineage>
</organism>
<reference evidence="1" key="1">
    <citation type="journal article" date="2014" name="Int. J. Syst. Evol. Microbiol.">
        <title>Complete genome sequence of Corynebacterium casei LMG S-19264T (=DSM 44701T), isolated from a smear-ripened cheese.</title>
        <authorList>
            <consortium name="US DOE Joint Genome Institute (JGI-PGF)"/>
            <person name="Walter F."/>
            <person name="Albersmeier A."/>
            <person name="Kalinowski J."/>
            <person name="Ruckert C."/>
        </authorList>
    </citation>
    <scope>NUCLEOTIDE SEQUENCE</scope>
    <source>
        <strain evidence="1">NBRC 110023</strain>
    </source>
</reference>
<protein>
    <recommendedName>
        <fullName evidence="3">Type IV pilus modification protein PilV</fullName>
    </recommendedName>
</protein>
<reference evidence="1" key="2">
    <citation type="submission" date="2023-01" db="EMBL/GenBank/DDBJ databases">
        <title>Draft genome sequence of Agaribacter marinus strain NBRC 110023.</title>
        <authorList>
            <person name="Sun Q."/>
            <person name="Mori K."/>
        </authorList>
    </citation>
    <scope>NUCLEOTIDE SEQUENCE</scope>
    <source>
        <strain evidence="1">NBRC 110023</strain>
    </source>
</reference>